<feature type="compositionally biased region" description="Acidic residues" evidence="5">
    <location>
        <begin position="149"/>
        <end position="162"/>
    </location>
</feature>
<sequence length="1133" mass="127995">MDIEQDMSLDGFEDTQPEKQRASSPISDQLLQKFQNQPWLDGKYFELLPLESDKKNCVARCMTCSKLVRGSANVSSNFGLHLKRKHLAMVDEYHVYVKGHKIARKSDDSSQTGKRVTCSYDQDQFNKNVASFWSIWYSLRADDDRDAGSDSEVDDDEDIMDVADERTDSNDDDSDCSDIEQTVLETVTIPDECIILSQHFRCVSHTLNLIATTDAMKVIHSSSKLKRIHTSVISKCEVLWKSLKSVQKREKLKDYFGECLQKPNATRWNSLNSCLKQISKLKKKLIAPEISTILKKEIDLDDNDFVHIDHYLAIMEHLALAIDKLQGDEHCHYGQLIPSLITIEQRWLQKIPKMTSKSYKDFIEGMTGSLKKRFSDIFAIVGVGKIAAVATLSHPNFKKFWVKCLSLGAQANVEQLIQSNQQSAPNGTLPESTADDFYYFGESNEPTNLDKIIALKTNSSQVQLNIDADIEEKVHRVIIVFLLYIVCRGVDLSRFSKFKIGVFSQQKFVTVVWMHPLLISLLILLPYANGMIGYDCEAKSLNVTTMSLLDIDECQPPKEELKIEKQYVQLLQVNNFESVKVTQCKVEIQRNIYYCGKLDHLFAVDHGTAEYVHEVTKQACEGAHNSGVYYHGLHTIGGLKVNQTTSHSLSLAGSAAHNGVCTRGNYADPYGTWENVVVLGMLRITLQEQMAQDSEGGNSFWKTLPTDICNFHRYSVLYEGQAEKITDEGEEDARRVYAVTSQDITFGLTARKVESVCGYSVITTEHPRLFIFETVRGESFAKRSHIDASDLDLFSYMNSKFLYVERHIKYQIKNLYRDIVSERCRIERQTLKNSLAIASNSPDQFAYNFMKGPGYMALNAGEVIHILKCIPVEVRLQHGEHCYAELQVSRGNSTYFLTPKTHILKKKGTQVGCNMILPPYYLIDDVWYKILPKPTEAKDPITIRPESRPTWNYISPKYLATSGIYTEKDLDDLSRALMFPLERPALLNGFARELHGATITTKDGTIIRLMNDDVIDKLVETTWGRLWSKFMSFGSASAGVIAILMILHIVKLAVDVILNGVALHRAYGWSMHMFAACLGSLTHLLVNAGRYNGAPNQEDATEMIPINEQPTPAAPISTGTAVQPAQDKNFFKI</sequence>
<reference evidence="8 9" key="1">
    <citation type="journal article" date="2024" name="bioRxiv">
        <title>A reference genome for Trichogramma kaykai: A tiny desert-dwelling parasitoid wasp with competing sex-ratio distorters.</title>
        <authorList>
            <person name="Culotta J."/>
            <person name="Lindsey A.R."/>
        </authorList>
    </citation>
    <scope>NUCLEOTIDE SEQUENCE [LARGE SCALE GENOMIC DNA]</scope>
    <source>
        <strain evidence="8 9">KSX58</strain>
    </source>
</reference>
<keyword evidence="9" id="KW-1185">Reference proteome</keyword>
<dbReference type="PROSITE" id="PS50808">
    <property type="entry name" value="ZF_BED"/>
    <property type="match status" value="1"/>
</dbReference>
<evidence type="ECO:0000256" key="1">
    <source>
        <dbReference type="ARBA" id="ARBA00022723"/>
    </source>
</evidence>
<organism evidence="8 9">
    <name type="scientific">Trichogramma kaykai</name>
    <dbReference type="NCBI Taxonomy" id="54128"/>
    <lineage>
        <taxon>Eukaryota</taxon>
        <taxon>Metazoa</taxon>
        <taxon>Ecdysozoa</taxon>
        <taxon>Arthropoda</taxon>
        <taxon>Hexapoda</taxon>
        <taxon>Insecta</taxon>
        <taxon>Pterygota</taxon>
        <taxon>Neoptera</taxon>
        <taxon>Endopterygota</taxon>
        <taxon>Hymenoptera</taxon>
        <taxon>Apocrita</taxon>
        <taxon>Proctotrupomorpha</taxon>
        <taxon>Chalcidoidea</taxon>
        <taxon>Trichogrammatidae</taxon>
        <taxon>Trichogramma</taxon>
    </lineage>
</organism>
<dbReference type="InterPro" id="IPR012337">
    <property type="entry name" value="RNaseH-like_sf"/>
</dbReference>
<keyword evidence="3" id="KW-0862">Zinc</keyword>
<evidence type="ECO:0000256" key="3">
    <source>
        <dbReference type="ARBA" id="ARBA00022833"/>
    </source>
</evidence>
<evidence type="ECO:0000256" key="2">
    <source>
        <dbReference type="ARBA" id="ARBA00022771"/>
    </source>
</evidence>
<accession>A0ABD2WZG9</accession>
<feature type="compositionally biased region" description="Acidic residues" evidence="5">
    <location>
        <begin position="1"/>
        <end position="15"/>
    </location>
</feature>
<evidence type="ECO:0000313" key="8">
    <source>
        <dbReference type="EMBL" id="KAL3398103.1"/>
    </source>
</evidence>
<proteinExistence type="predicted"/>
<dbReference type="InterPro" id="IPR003656">
    <property type="entry name" value="Znf_BED"/>
</dbReference>
<feature type="domain" description="BED-type" evidence="7">
    <location>
        <begin position="33"/>
        <end position="93"/>
    </location>
</feature>
<name>A0ABD2WZG9_9HYME</name>
<dbReference type="Pfam" id="PF24664">
    <property type="entry name" value="Monjiviricetes_fusion"/>
    <property type="match status" value="1"/>
</dbReference>
<evidence type="ECO:0000256" key="5">
    <source>
        <dbReference type="SAM" id="MobiDB-lite"/>
    </source>
</evidence>
<dbReference type="SUPFAM" id="SSF53098">
    <property type="entry name" value="Ribonuclease H-like"/>
    <property type="match status" value="1"/>
</dbReference>
<gene>
    <name evidence="8" type="ORF">TKK_008313</name>
</gene>
<feature type="transmembrane region" description="Helical" evidence="6">
    <location>
        <begin position="1030"/>
        <end position="1054"/>
    </location>
</feature>
<keyword evidence="1" id="KW-0479">Metal-binding</keyword>
<dbReference type="AlphaFoldDB" id="A0ABD2WZG9"/>
<dbReference type="PANTHER" id="PTHR47501:SF5">
    <property type="entry name" value="HAT C-TERMINAL DIMERISATION DOMAIN-CONTAINING PROTEIN"/>
    <property type="match status" value="1"/>
</dbReference>
<comment type="caution">
    <text evidence="8">The sequence shown here is derived from an EMBL/GenBank/DDBJ whole genome shotgun (WGS) entry which is preliminary data.</text>
</comment>
<keyword evidence="2 4" id="KW-0863">Zinc-finger</keyword>
<dbReference type="GO" id="GO:0008270">
    <property type="term" value="F:zinc ion binding"/>
    <property type="evidence" value="ECO:0007669"/>
    <property type="project" value="UniProtKB-KW"/>
</dbReference>
<dbReference type="EMBL" id="JBJJXI010000060">
    <property type="protein sequence ID" value="KAL3398103.1"/>
    <property type="molecule type" value="Genomic_DNA"/>
</dbReference>
<keyword evidence="6" id="KW-0472">Membrane</keyword>
<feature type="region of interest" description="Disordered" evidence="5">
    <location>
        <begin position="1"/>
        <end position="27"/>
    </location>
</feature>
<protein>
    <recommendedName>
        <fullName evidence="7">BED-type domain-containing protein</fullName>
    </recommendedName>
</protein>
<keyword evidence="6" id="KW-0812">Transmembrane</keyword>
<feature type="region of interest" description="Disordered" evidence="5">
    <location>
        <begin position="143"/>
        <end position="176"/>
    </location>
</feature>
<evidence type="ECO:0000313" key="9">
    <source>
        <dbReference type="Proteomes" id="UP001627154"/>
    </source>
</evidence>
<keyword evidence="6" id="KW-1133">Transmembrane helix</keyword>
<dbReference type="Proteomes" id="UP001627154">
    <property type="component" value="Unassembled WGS sequence"/>
</dbReference>
<evidence type="ECO:0000259" key="7">
    <source>
        <dbReference type="PROSITE" id="PS50808"/>
    </source>
</evidence>
<evidence type="ECO:0000256" key="6">
    <source>
        <dbReference type="SAM" id="Phobius"/>
    </source>
</evidence>
<dbReference type="PANTHER" id="PTHR47501">
    <property type="entry name" value="TRANSPOSASE-RELATED"/>
    <property type="match status" value="1"/>
</dbReference>
<evidence type="ECO:0000256" key="4">
    <source>
        <dbReference type="PROSITE-ProRule" id="PRU00027"/>
    </source>
</evidence>